<proteinExistence type="inferred from homology"/>
<dbReference type="InterPro" id="IPR038333">
    <property type="entry name" value="T1MK-like_N_sf"/>
</dbReference>
<protein>
    <recommendedName>
        <fullName evidence="2">site-specific DNA-methyltransferase (adenine-specific)</fullName>
        <ecNumber evidence="2">2.1.1.72</ecNumber>
    </recommendedName>
</protein>
<organism evidence="11">
    <name type="scientific">uncultured Sulfurovum sp</name>
    <dbReference type="NCBI Taxonomy" id="269237"/>
    <lineage>
        <taxon>Bacteria</taxon>
        <taxon>Pseudomonadati</taxon>
        <taxon>Campylobacterota</taxon>
        <taxon>Epsilonproteobacteria</taxon>
        <taxon>Campylobacterales</taxon>
        <taxon>Sulfurovaceae</taxon>
        <taxon>Sulfurovum</taxon>
        <taxon>environmental samples</taxon>
    </lineage>
</organism>
<comment type="catalytic activity">
    <reaction evidence="7">
        <text>a 2'-deoxyadenosine in DNA + S-adenosyl-L-methionine = an N(6)-methyl-2'-deoxyadenosine in DNA + S-adenosyl-L-homocysteine + H(+)</text>
        <dbReference type="Rhea" id="RHEA:15197"/>
        <dbReference type="Rhea" id="RHEA-COMP:12418"/>
        <dbReference type="Rhea" id="RHEA-COMP:12419"/>
        <dbReference type="ChEBI" id="CHEBI:15378"/>
        <dbReference type="ChEBI" id="CHEBI:57856"/>
        <dbReference type="ChEBI" id="CHEBI:59789"/>
        <dbReference type="ChEBI" id="CHEBI:90615"/>
        <dbReference type="ChEBI" id="CHEBI:90616"/>
        <dbReference type="EC" id="2.1.1.72"/>
    </reaction>
</comment>
<keyword evidence="6" id="KW-0680">Restriction system</keyword>
<evidence type="ECO:0000256" key="4">
    <source>
        <dbReference type="ARBA" id="ARBA00022679"/>
    </source>
</evidence>
<keyword evidence="3 11" id="KW-0489">Methyltransferase</keyword>
<dbReference type="InterPro" id="IPR022749">
    <property type="entry name" value="D12N6_MeTrfase_N"/>
</dbReference>
<name>A0A6S6S9H6_9BACT</name>
<evidence type="ECO:0000256" key="8">
    <source>
        <dbReference type="SAM" id="Coils"/>
    </source>
</evidence>
<dbReference type="AlphaFoldDB" id="A0A6S6S9H6"/>
<dbReference type="InterPro" id="IPR029063">
    <property type="entry name" value="SAM-dependent_MTases_sf"/>
</dbReference>
<evidence type="ECO:0000259" key="9">
    <source>
        <dbReference type="Pfam" id="PF02384"/>
    </source>
</evidence>
<accession>A0A6S6S9H6</accession>
<dbReference type="PANTHER" id="PTHR42998">
    <property type="entry name" value="TYPE I RESTRICTION ENZYME HINDVIIP M PROTEIN-RELATED"/>
    <property type="match status" value="1"/>
</dbReference>
<feature type="domain" description="N6 adenine-specific DNA methyltransferase N-terminal" evidence="10">
    <location>
        <begin position="9"/>
        <end position="147"/>
    </location>
</feature>
<dbReference type="Gene3D" id="3.40.50.150">
    <property type="entry name" value="Vaccinia Virus protein VP39"/>
    <property type="match status" value="1"/>
</dbReference>
<evidence type="ECO:0000259" key="10">
    <source>
        <dbReference type="Pfam" id="PF12161"/>
    </source>
</evidence>
<dbReference type="PANTHER" id="PTHR42998:SF1">
    <property type="entry name" value="TYPE I RESTRICTION ENZYME HINDI METHYLASE SUBUNIT"/>
    <property type="match status" value="1"/>
</dbReference>
<sequence>MTKEELKKLEDNLWDSANSLRATGGIKSADYAVPVLGIIFLRFADNKYAMVEDIINAEYEAHKGTRMEVPIQKIAIRNCGLYLSEKSRYEYLLELPKDKSIAEAIKSAMLDIELHQDEQFKDILPTDAYAQIEKNNKDILPELIKTFSDIPKDASGDIFGKIYEYFLGKFALSEAQKGGEFFTPTSVVKFIVEAIEPYKGKIFDPACGSGGMFVQSANFIERSKKDKEAITVYGQEHEQSTVKLAKMNLLINNLRGEIKKANSYEDDFFKSENKFDFVMANPPFNVKGVKESSLKGDTRFTHYGLPKSKGKKDDKITDANYLWISLFATSLNDNGRAGFVMPNSASDARNSEYEIRKKLVDSNIVDCMVSIPSKMFYTVTLPATLWFFDKAKTQDPEDILFIDARNVFTQIDRTHREWSAEQVQNLASIVRLHRGEQKEYLEVLAGYIANYEKIDKQIDEGFSVCEKSYNELRVKLSAYVEGTQKKSKEALNKALIVEKIENLLALEMSVLKKTRLKPLVPESLDNKKQLEFFGNMSKDLKFLIENRELLEEHSKVLLDVLKVADKSLKIKVDEKSELSTLRLSLEVSLSSLQEDMASLNYWHKNIEWLQTRFPDAKYTDVLGLCKVAKRDEYVEEQDYSLNAGRYVGIELEEDNLTKEEFAELIKEKHEALKVLNEEAHRLEALIDNNIQEVL</sequence>
<evidence type="ECO:0000256" key="3">
    <source>
        <dbReference type="ARBA" id="ARBA00022603"/>
    </source>
</evidence>
<gene>
    <name evidence="11" type="ORF">HELGO_WM11902</name>
</gene>
<dbReference type="Pfam" id="PF12161">
    <property type="entry name" value="HsdM_N"/>
    <property type="match status" value="1"/>
</dbReference>
<keyword evidence="4 11" id="KW-0808">Transferase</keyword>
<feature type="coiled-coil region" evidence="8">
    <location>
        <begin position="658"/>
        <end position="692"/>
    </location>
</feature>
<dbReference type="EMBL" id="CACVAU010000015">
    <property type="protein sequence ID" value="CAA6805033.1"/>
    <property type="molecule type" value="Genomic_DNA"/>
</dbReference>
<dbReference type="GO" id="GO:0003677">
    <property type="term" value="F:DNA binding"/>
    <property type="evidence" value="ECO:0007669"/>
    <property type="project" value="InterPro"/>
</dbReference>
<dbReference type="GO" id="GO:0008170">
    <property type="term" value="F:N-methyltransferase activity"/>
    <property type="evidence" value="ECO:0007669"/>
    <property type="project" value="InterPro"/>
</dbReference>
<keyword evidence="5" id="KW-0949">S-adenosyl-L-methionine</keyword>
<dbReference type="Gene3D" id="1.20.1260.30">
    <property type="match status" value="1"/>
</dbReference>
<dbReference type="SUPFAM" id="SSF53335">
    <property type="entry name" value="S-adenosyl-L-methionine-dependent methyltransferases"/>
    <property type="match status" value="1"/>
</dbReference>
<evidence type="ECO:0000256" key="6">
    <source>
        <dbReference type="ARBA" id="ARBA00022747"/>
    </source>
</evidence>
<dbReference type="InterPro" id="IPR052916">
    <property type="entry name" value="Type-I_RE_MTase_Subunit"/>
</dbReference>
<feature type="domain" description="DNA methylase adenine-specific" evidence="9">
    <location>
        <begin position="155"/>
        <end position="437"/>
    </location>
</feature>
<evidence type="ECO:0000313" key="11">
    <source>
        <dbReference type="EMBL" id="CAA6805033.1"/>
    </source>
</evidence>
<evidence type="ECO:0000256" key="1">
    <source>
        <dbReference type="ARBA" id="ARBA00006594"/>
    </source>
</evidence>
<dbReference type="GO" id="GO:0009007">
    <property type="term" value="F:site-specific DNA-methyltransferase (adenine-specific) activity"/>
    <property type="evidence" value="ECO:0007669"/>
    <property type="project" value="UniProtKB-EC"/>
</dbReference>
<keyword evidence="8" id="KW-0175">Coiled coil</keyword>
<evidence type="ECO:0000256" key="7">
    <source>
        <dbReference type="ARBA" id="ARBA00047942"/>
    </source>
</evidence>
<comment type="similarity">
    <text evidence="1">Belongs to the N(4)/N(6)-methyltransferase family.</text>
</comment>
<dbReference type="Pfam" id="PF02384">
    <property type="entry name" value="N6_Mtase"/>
    <property type="match status" value="1"/>
</dbReference>
<reference evidence="11" key="1">
    <citation type="submission" date="2020-01" db="EMBL/GenBank/DDBJ databases">
        <authorList>
            <person name="Meier V. D."/>
            <person name="Meier V D."/>
        </authorList>
    </citation>
    <scope>NUCLEOTIDE SEQUENCE</scope>
    <source>
        <strain evidence="11">HLG_WM_MAG_05</strain>
    </source>
</reference>
<dbReference type="GO" id="GO:0009307">
    <property type="term" value="P:DNA restriction-modification system"/>
    <property type="evidence" value="ECO:0007669"/>
    <property type="project" value="UniProtKB-KW"/>
</dbReference>
<dbReference type="PRINTS" id="PR00507">
    <property type="entry name" value="N12N6MTFRASE"/>
</dbReference>
<evidence type="ECO:0000256" key="5">
    <source>
        <dbReference type="ARBA" id="ARBA00022691"/>
    </source>
</evidence>
<dbReference type="GO" id="GO:0032259">
    <property type="term" value="P:methylation"/>
    <property type="evidence" value="ECO:0007669"/>
    <property type="project" value="UniProtKB-KW"/>
</dbReference>
<dbReference type="InterPro" id="IPR003356">
    <property type="entry name" value="DNA_methylase_A-5"/>
</dbReference>
<evidence type="ECO:0000256" key="2">
    <source>
        <dbReference type="ARBA" id="ARBA00011900"/>
    </source>
</evidence>
<dbReference type="EC" id="2.1.1.72" evidence="2"/>